<protein>
    <submittedName>
        <fullName evidence="2">Uncharacterized protein</fullName>
    </submittedName>
</protein>
<dbReference type="EMBL" id="JAEVHI010000002">
    <property type="protein sequence ID" value="KAG5298869.1"/>
    <property type="molecule type" value="Genomic_DNA"/>
</dbReference>
<organism evidence="2 3">
    <name type="scientific">Ajellomyces capsulatus</name>
    <name type="common">Darling's disease fungus</name>
    <name type="synonym">Histoplasma capsulatum</name>
    <dbReference type="NCBI Taxonomy" id="5037"/>
    <lineage>
        <taxon>Eukaryota</taxon>
        <taxon>Fungi</taxon>
        <taxon>Dikarya</taxon>
        <taxon>Ascomycota</taxon>
        <taxon>Pezizomycotina</taxon>
        <taxon>Eurotiomycetes</taxon>
        <taxon>Eurotiomycetidae</taxon>
        <taxon>Onygenales</taxon>
        <taxon>Ajellomycetaceae</taxon>
        <taxon>Histoplasma</taxon>
    </lineage>
</organism>
<dbReference type="VEuPathDB" id="FungiDB:I7I52_08984"/>
<accession>A0A8H7YUR9</accession>
<dbReference type="OrthoDB" id="4186613at2759"/>
<evidence type="ECO:0000256" key="1">
    <source>
        <dbReference type="SAM" id="MobiDB-lite"/>
    </source>
</evidence>
<gene>
    <name evidence="2" type="ORF">I7I52_08984</name>
</gene>
<dbReference type="Proteomes" id="UP000670092">
    <property type="component" value="Unassembled WGS sequence"/>
</dbReference>
<feature type="compositionally biased region" description="Basic and acidic residues" evidence="1">
    <location>
        <begin position="134"/>
        <end position="146"/>
    </location>
</feature>
<evidence type="ECO:0000313" key="2">
    <source>
        <dbReference type="EMBL" id="KAG5298869.1"/>
    </source>
</evidence>
<proteinExistence type="predicted"/>
<evidence type="ECO:0000313" key="3">
    <source>
        <dbReference type="Proteomes" id="UP000670092"/>
    </source>
</evidence>
<name>A0A8H7YUR9_AJECA</name>
<reference evidence="2 3" key="1">
    <citation type="submission" date="2021-01" db="EMBL/GenBank/DDBJ databases">
        <title>Chromosome-level genome assembly of a human fungal pathogen reveals clustering of transcriptionally co-regulated genes.</title>
        <authorList>
            <person name="Voorhies M."/>
            <person name="Cohen S."/>
            <person name="Shea T.P."/>
            <person name="Petrus S."/>
            <person name="Munoz J.F."/>
            <person name="Poplawski S."/>
            <person name="Goldman W.E."/>
            <person name="Michael T."/>
            <person name="Cuomo C.A."/>
            <person name="Sil A."/>
            <person name="Beyhan S."/>
        </authorList>
    </citation>
    <scope>NUCLEOTIDE SEQUENCE [LARGE SCALE GENOMIC DNA]</scope>
    <source>
        <strain evidence="2 3">G184AR</strain>
    </source>
</reference>
<sequence>MNNKDDDPATWPVYTMRYRCSGVEKQLRLEWHHTPKSWSVGVVIQCIKDYIENPQDVVNNNTSETFKTLLPDYCIVLKDGHVTQTTATDRAPDSVFHISVRFGKFADRARPGPAWAYSVHIYLSQNTGKYVPKEVKWDNPTSDKPRQAAVHKNRTRWPAGATATTAPPAPNEQPLVSTQSIEGLVPAPLPTTNPWGGSIIPQRPSNTPHGGDGPGQGPATGDGRSE</sequence>
<comment type="caution">
    <text evidence="2">The sequence shown here is derived from an EMBL/GenBank/DDBJ whole genome shotgun (WGS) entry which is preliminary data.</text>
</comment>
<feature type="region of interest" description="Disordered" evidence="1">
    <location>
        <begin position="134"/>
        <end position="226"/>
    </location>
</feature>
<dbReference type="AlphaFoldDB" id="A0A8H7YUR9"/>
<feature type="compositionally biased region" description="Gly residues" evidence="1">
    <location>
        <begin position="210"/>
        <end position="220"/>
    </location>
</feature>